<dbReference type="InterPro" id="IPR000626">
    <property type="entry name" value="Ubiquitin-like_dom"/>
</dbReference>
<reference evidence="8" key="1">
    <citation type="submission" date="2024-01" db="EMBL/GenBank/DDBJ databases">
        <authorList>
            <person name="Webb A."/>
        </authorList>
    </citation>
    <scope>NUCLEOTIDE SEQUENCE</scope>
    <source>
        <strain evidence="8">Pm1</strain>
    </source>
</reference>
<evidence type="ECO:0000259" key="7">
    <source>
        <dbReference type="SMART" id="SM01052"/>
    </source>
</evidence>
<evidence type="ECO:0000256" key="1">
    <source>
        <dbReference type="ARBA" id="ARBA00004496"/>
    </source>
</evidence>
<protein>
    <recommendedName>
        <fullName evidence="7">CAP-Gly domain-containing protein</fullName>
    </recommendedName>
</protein>
<dbReference type="InterPro" id="IPR001611">
    <property type="entry name" value="Leu-rich_rpt"/>
</dbReference>
<keyword evidence="4" id="KW-0433">Leucine-rich repeat</keyword>
<dbReference type="PROSITE" id="PS51450">
    <property type="entry name" value="LRR"/>
    <property type="match status" value="1"/>
</dbReference>
<dbReference type="EMBL" id="CAKLBY020000227">
    <property type="protein sequence ID" value="CAK7937459.1"/>
    <property type="molecule type" value="Genomic_DNA"/>
</dbReference>
<proteinExistence type="inferred from homology"/>
<dbReference type="Pfam" id="PF01302">
    <property type="entry name" value="CAP_GLY"/>
    <property type="match status" value="1"/>
</dbReference>
<organism evidence="8 9">
    <name type="scientific">Peronospora matthiolae</name>
    <dbReference type="NCBI Taxonomy" id="2874970"/>
    <lineage>
        <taxon>Eukaryota</taxon>
        <taxon>Sar</taxon>
        <taxon>Stramenopiles</taxon>
        <taxon>Oomycota</taxon>
        <taxon>Peronosporomycetes</taxon>
        <taxon>Peronosporales</taxon>
        <taxon>Peronosporaceae</taxon>
        <taxon>Peronospora</taxon>
    </lineage>
</organism>
<gene>
    <name evidence="8" type="ORF">PM001_LOCUS22609</name>
</gene>
<comment type="subcellular location">
    <subcellularLocation>
        <location evidence="1">Cytoplasm</location>
    </subcellularLocation>
</comment>
<keyword evidence="3" id="KW-0963">Cytoplasm</keyword>
<dbReference type="GO" id="GO:0005737">
    <property type="term" value="C:cytoplasm"/>
    <property type="evidence" value="ECO:0007669"/>
    <property type="project" value="UniProtKB-SubCell"/>
</dbReference>
<comment type="similarity">
    <text evidence="2">Belongs to the TBCE family.</text>
</comment>
<dbReference type="AlphaFoldDB" id="A0AAV1URP0"/>
<evidence type="ECO:0000256" key="3">
    <source>
        <dbReference type="ARBA" id="ARBA00022490"/>
    </source>
</evidence>
<dbReference type="InterPro" id="IPR036859">
    <property type="entry name" value="CAP-Gly_dom_sf"/>
</dbReference>
<dbReference type="Pfam" id="PF14560">
    <property type="entry name" value="Ubiquitin_2"/>
    <property type="match status" value="1"/>
</dbReference>
<dbReference type="PANTHER" id="PTHR15454">
    <property type="entry name" value="NISCHARIN RELATED"/>
    <property type="match status" value="1"/>
</dbReference>
<dbReference type="Gene3D" id="2.30.30.190">
    <property type="entry name" value="CAP Gly-rich-like domain"/>
    <property type="match status" value="1"/>
</dbReference>
<dbReference type="SUPFAM" id="SSF52047">
    <property type="entry name" value="RNI-like"/>
    <property type="match status" value="1"/>
</dbReference>
<evidence type="ECO:0000256" key="4">
    <source>
        <dbReference type="ARBA" id="ARBA00022614"/>
    </source>
</evidence>
<dbReference type="InterPro" id="IPR032675">
    <property type="entry name" value="LRR_dom_sf"/>
</dbReference>
<dbReference type="SUPFAM" id="SSF54236">
    <property type="entry name" value="Ubiquitin-like"/>
    <property type="match status" value="1"/>
</dbReference>
<sequence>MECKSPTSSSSSFPAQLRTVGERVDDGLGSLGTIRYVGPVPTAKDPPALYYGIEWDDWGRGKNDGSVELPNGQRVLVFAGPAGCLKTRTGDSGSKDTVFKCSFVKSTKVDEMPKPATLFQRLQERYCTVDSNFDPGVGDVDVVVTGEVQTTLGSEKPIEFVGAKKLRTQQTLHTIEKISLSGCQIAELGIGTNGESLRTMTPRLTELDLSKNLFKTWTDVVSVVRELPLLKTLILSGNRFTVDEKNVAGRGDDVFESVKVLVLNQTLLSWNQVGKLVTRHFPKLEELHLVANEYGDEQLSVFQQSGSWTEMLTVLDLSLNDLVSWNRLLCTVGEMFVNLSQLILNGNRIAALVTDRDRHVARFQKLTTLSLSENRVNSWTSIDSLNAFPLLDTLRFSKNPLTSQMSPGEARMLIIARTDHVAVFNASLVRDKERAEAEQLYLKRILHELAIVAEKACDRERVLAAHPRYIRLRKMYPEISIDQNDSVYGGGSMAGPRTLASSLVKVRIIPMSMQATSFQPLVKRIPQQMKVSQLKLLIEAKFGVEVPAQVLSFRTDSRSLPMMLDDDSAEVGYFGMQDGSEVLVNDSE</sequence>
<evidence type="ECO:0000313" key="9">
    <source>
        <dbReference type="Proteomes" id="UP001162060"/>
    </source>
</evidence>
<feature type="domain" description="CAP-Gly" evidence="7">
    <location>
        <begin position="20"/>
        <end position="85"/>
    </location>
</feature>
<evidence type="ECO:0000256" key="5">
    <source>
        <dbReference type="ARBA" id="ARBA00022737"/>
    </source>
</evidence>
<comment type="caution">
    <text evidence="8">The sequence shown here is derived from an EMBL/GenBank/DDBJ whole genome shotgun (WGS) entry which is preliminary data.</text>
</comment>
<dbReference type="SUPFAM" id="SSF74924">
    <property type="entry name" value="Cap-Gly domain"/>
    <property type="match status" value="1"/>
</dbReference>
<dbReference type="SMART" id="SM01052">
    <property type="entry name" value="CAP_GLY"/>
    <property type="match status" value="1"/>
</dbReference>
<dbReference type="FunFam" id="2.30.30.190:FF:000033">
    <property type="match status" value="1"/>
</dbReference>
<accession>A0AAV1URP0</accession>
<evidence type="ECO:0000256" key="2">
    <source>
        <dbReference type="ARBA" id="ARBA00006286"/>
    </source>
</evidence>
<name>A0AAV1URP0_9STRA</name>
<dbReference type="Gene3D" id="3.80.10.10">
    <property type="entry name" value="Ribonuclease Inhibitor"/>
    <property type="match status" value="2"/>
</dbReference>
<dbReference type="InterPro" id="IPR044079">
    <property type="entry name" value="Ubl_TBCE"/>
</dbReference>
<dbReference type="Pfam" id="PF14580">
    <property type="entry name" value="LRR_9"/>
    <property type="match status" value="1"/>
</dbReference>
<keyword evidence="6" id="KW-0143">Chaperone</keyword>
<evidence type="ECO:0000313" key="8">
    <source>
        <dbReference type="EMBL" id="CAK7937459.1"/>
    </source>
</evidence>
<keyword evidence="5" id="KW-0677">Repeat</keyword>
<dbReference type="Proteomes" id="UP001162060">
    <property type="component" value="Unassembled WGS sequence"/>
</dbReference>
<dbReference type="CDD" id="cd17044">
    <property type="entry name" value="Ubl_TBCE"/>
    <property type="match status" value="1"/>
</dbReference>
<evidence type="ECO:0000256" key="6">
    <source>
        <dbReference type="ARBA" id="ARBA00023186"/>
    </source>
</evidence>
<dbReference type="InterPro" id="IPR029071">
    <property type="entry name" value="Ubiquitin-like_domsf"/>
</dbReference>
<dbReference type="InterPro" id="IPR000938">
    <property type="entry name" value="CAP-Gly_domain"/>
</dbReference>
<dbReference type="Gene3D" id="3.10.20.90">
    <property type="entry name" value="Phosphatidylinositol 3-kinase Catalytic Subunit, Chain A, domain 1"/>
    <property type="match status" value="1"/>
</dbReference>